<keyword evidence="8" id="KW-0479">Metal-binding</keyword>
<dbReference type="InterPro" id="IPR036376">
    <property type="entry name" value="RuBisCO_lsu_C_sf"/>
</dbReference>
<feature type="domain" description="Ribulose bisphosphate carboxylase large subunit C-terminal" evidence="17">
    <location>
        <begin position="4070"/>
        <end position="4209"/>
    </location>
</feature>
<keyword evidence="12" id="KW-0456">Lyase</keyword>
<feature type="domain" description="Ribulose bisphosphate carboxylase large subunit C-terminal" evidence="17">
    <location>
        <begin position="3793"/>
        <end position="3907"/>
    </location>
</feature>
<feature type="domain" description="Ribulose bisphosphate carboxylase large subunit C-terminal" evidence="17">
    <location>
        <begin position="3441"/>
        <end position="3665"/>
    </location>
</feature>
<dbReference type="PANTHER" id="PTHR42704:SF17">
    <property type="entry name" value="RIBULOSE BISPHOSPHATE CARBOXYLASE LARGE CHAIN"/>
    <property type="match status" value="1"/>
</dbReference>
<dbReference type="InterPro" id="IPR036422">
    <property type="entry name" value="RuBisCO_lsu_N_sf"/>
</dbReference>
<gene>
    <name evidence="19" type="ORF">PCOR1329_LOCUS25911</name>
</gene>
<evidence type="ECO:0000256" key="5">
    <source>
        <dbReference type="ARBA" id="ARBA00012287"/>
    </source>
</evidence>
<dbReference type="NCBIfam" id="NF010002">
    <property type="entry name" value="PRK13475.1"/>
    <property type="match status" value="2"/>
</dbReference>
<dbReference type="PANTHER" id="PTHR42704">
    <property type="entry name" value="RIBULOSE BISPHOSPHATE CARBOXYLASE"/>
    <property type="match status" value="1"/>
</dbReference>
<dbReference type="Pfam" id="PF00016">
    <property type="entry name" value="RuBisCO_large"/>
    <property type="match status" value="8"/>
</dbReference>
<evidence type="ECO:0000313" key="20">
    <source>
        <dbReference type="Proteomes" id="UP001189429"/>
    </source>
</evidence>
<keyword evidence="11" id="KW-0503">Monooxygenase</keyword>
<dbReference type="PROSITE" id="PS00157">
    <property type="entry name" value="RUBISCO_LARGE"/>
    <property type="match status" value="4"/>
</dbReference>
<dbReference type="Gene3D" id="3.30.70.150">
    <property type="entry name" value="RuBisCO large subunit, N-terminal domain"/>
    <property type="match status" value="5"/>
</dbReference>
<evidence type="ECO:0000256" key="7">
    <source>
        <dbReference type="ARBA" id="ARBA00022640"/>
    </source>
</evidence>
<dbReference type="InterPro" id="IPR020878">
    <property type="entry name" value="RuBisCo_large_chain_AS"/>
</dbReference>
<comment type="function">
    <text evidence="2">RuBisCO catalyzes two reactions: the carboxylation of D-ribulose 1,5-bisphosphate, the primary event in carbon dioxide fixation, as well as the oxidative fragmentation of the pentose substrate. Both reactions occur simultaneously and in competition at the same active site.</text>
</comment>
<keyword evidence="13" id="KW-0120">Carbon dioxide fixation</keyword>
<comment type="subcellular location">
    <subcellularLocation>
        <location evidence="3">Plastid</location>
    </subcellularLocation>
</comment>
<feature type="region of interest" description="Disordered" evidence="16">
    <location>
        <begin position="272"/>
        <end position="294"/>
    </location>
</feature>
<keyword evidence="10" id="KW-0560">Oxidoreductase</keyword>
<dbReference type="EC" id="4.1.1.39" evidence="5"/>
<evidence type="ECO:0000256" key="2">
    <source>
        <dbReference type="ARBA" id="ARBA00003617"/>
    </source>
</evidence>
<dbReference type="SUPFAM" id="SSF54966">
    <property type="entry name" value="RuBisCO, large subunit, small (N-terminal) domain"/>
    <property type="match status" value="4"/>
</dbReference>
<dbReference type="InterPro" id="IPR038765">
    <property type="entry name" value="Papain-like_cys_pep_sf"/>
</dbReference>
<feature type="domain" description="Ribulose bisphosphate carboxylase large subunit C-terminal" evidence="17">
    <location>
        <begin position="4927"/>
        <end position="5195"/>
    </location>
</feature>
<feature type="domain" description="Ribulose bisphosphate carboxylase large subunit ferrodoxin-like N-terminal" evidence="18">
    <location>
        <begin position="4376"/>
        <end position="4459"/>
    </location>
</feature>
<evidence type="ECO:0000256" key="8">
    <source>
        <dbReference type="ARBA" id="ARBA00022723"/>
    </source>
</evidence>
<feature type="compositionally biased region" description="Basic and acidic residues" evidence="16">
    <location>
        <begin position="1292"/>
        <end position="1337"/>
    </location>
</feature>
<dbReference type="Proteomes" id="UP001189429">
    <property type="component" value="Unassembled WGS sequence"/>
</dbReference>
<feature type="domain" description="Ribulose bisphosphate carboxylase large subunit C-terminal" evidence="17">
    <location>
        <begin position="640"/>
        <end position="717"/>
    </location>
</feature>
<proteinExistence type="inferred from homology"/>
<dbReference type="InterPro" id="IPR017443">
    <property type="entry name" value="RuBisCO_lsu_fd_N"/>
</dbReference>
<sequence>RPWWVQPRRPPAKPATTQDVRGAGEAGEWQQVACWNIRRTSVDNMGRWEEVIAAASTRGWGAVCVSDLVAVDAGEVQLAGPDGEEWLLVHTRRAGVLLSPPWLEAWRRAGSRWGGAGRVAYVDLPALRVVAVYHPLARHPRAERGACRRAIEDAAATMSQNRWLLVGGDWNSIVGAEADVASRWRGRHAASTSNLAGRSLLAWAQGLDLSFVDSFFAFPRRGTWWHARLRQSFEIDGFWATASEWRRHVTAVRASHALHISDHSAKVVQLEHPLGDSGPRLNNRRARHNPEGRIQHERLRDTERKRAYEEATEQAADTLPEEAGWPEIAAALCEAGKATLGTAKSAALTATPWMLAHKTEANEHREAIGRATATLRETQTPEATHAARQERNRLRNQYRKARRGWEADHWQALADRANAAVAANDSRELYRCLQQACPAAHQSHPVSVEALTSLQENIGSQRYERTPGDIETTLAEVPDKRQDWRYKEAGARFDRPLLDAEIDEETQLLGEWRQGFRETRSTKDASFVTIRLAEEVEELIAERRYLCRTGWIDAAALGPQRLAAEVGCHGDGPAARGAVHVPLTPRPLCGPYRVPSRAEALLLRGRGSAGTDSFYEAQVHPGRSPRPRCGPCRVPCRAVPKPFGQACYGFWQGGDFAKNDEPQGNQTFCQMNECIPEVAKAMRAAQGGAGLGKLFSANITADDPNEMIARAKYILNQMVASPQTQRGYTAFVHTKLSRVIGASGIHTGAMSFGKREQERYLHAGLPDGCCLAAILYFLYFLMHFLLVHFLRHGLRAHLGRVRRLFHGLPATSQHPHGAMGAAITRARLRADAATLAQIEAVVAARRHQLKQPAPPRGTPQPPQQQTSKPQPGARVGRWRVNERSFGDKTFTSSTKVLEALREGNDPAGDVCVMSATQLQEAQALATQHEIAKPFLMVCPDTPADEAPPGSNVSYVEALVQGRPTLKRCTTVTLGSGDGGKSAPPLRAVEGAAAPAQQDSVTLRCTVKREYTTPAEWTSARQNPGEFATRGMPLASVVAAEGFAEKVDSKSSRVLEAHMYIKVLRADADKLITTFSGSSGRFYRVIARDRGKTPDDYPVRWIARHKDEENELYHARVMKIATDEAESKGLVLRPGSNSDLGVRGLRPTETPLSTWRIHGVNEWAPEMLTGWLTNSGWRQVEIRDKPSGRFGWLVRADPHHSRPGHDTTTKADAWKITFPGDTGRAAVRVERYVMAPRGSQEEVKTVKTRRARWARSQGADAGKPVYEVAYEQACRARAAARAEEDADLEGMEASDRAKAAEERATRRNQEDARAAQTLTEERDRAKAAADAKAEEAKQPTRAATKGWAKDDFEEIDAGTNGGDCQYRHTAIAYFLAHGKAKADLVKPAKAASLAKTMRAEVVVELENNREYYEPFIKHIPEHVSDESKPTTWEDYIHLIKTKPTRWGDAAVTLAAATHLHSQIFIYTGGLLEGDKWRWLQRWDCWPRESAGKAVRGALDNPPLHLGFRGGHCFVLVPRDQSFSTDSFFRDLRQRRAVDVQSHRSSVDSDFAALRRRRADKEAEDEDEEDEDEAVPEQAAEFEGIHVAALRVNGAPLSRLSHEVPIEETVWTCQLCRVRQRDCGTIRQQREQRKAHRRQAHPAVTAKQWTSMELSARNYARHATVKGQEAVKKGLGALTAEAREAARAKRRASGDLAYFVKVQGHDLVPIHLEGGHPSRPKRTRFATCKLCNLLVHDSNFRQSSRGRLGPLFGHLRPCPGPVWSTECAPWLSQTFLRIWHTLTETDKQALRGTWSSQPPARLQQLSTELATLAVGTFKYKRPGARSPFDLTRCPEGYKGETEVLDRMAALVRRFLGPQETRLDQTELAGSAALFRKAGWGLVWGSDGQPWQLPSRGRQAAKFGGLALATRSGWHARRLDSHRDPGGEFAVFEVTRQKDRMIVYNIHRRDAATDAQAKAFDDALETSVASHPRSSNLLLGGDWNEPAAEGTIAVQAAWQAHAAVLLADPGGPTRWQAKEDSGAIDYFLLRLQRGWGVSARVCDDVIADHKMVVVSFPCQHLKADEGTQRWRNAGTFTAPTDDADAYKHWQETLAGAAWEPYEHAADCDIDAWWTSWSDRAEDLLRRASRRPEAGPRKTELKRVPIRQEEILDGMTCRERGLRTLVGLGHAVLALPSKRDGRAAQQRQHLAQELHAAAQHLQIPHKGQTPKDVLRSAEECLEKELAKNKQERIRAWRRNMTSMGRKAYAWIKGDTVADPSAFKPRAPDGTDVEGFCTDFAGEIAEVKARIQQRFDRLPAPIRHLESSFSEPTLRDFRRSLHKMRKTAGGVDGWRASELLYLPDDALEELRDLCLHAERQGRWPRPFQLLRQVMIPKSDGNKQYHKLRPIAIGPTVTRAWLRLRCAQIADHLHAGFDTCQAGGLTGRRLETLVDPLLEKIEEAVLAQEIEESGVDEDELDRIWDEPAFQELWHDTFVRAWDFASAFDTVCPDLVSALWLDWGIPDYIVRSVHSLWQRQERWIELGGCVAKRPVDVSASMPQGCVCGMLGMASVLAPAVWRLRRTVPAAVLSVYADDRTAAVPSRQHMDEVEGVWAQLEEHTALRSAPSKQADFAVHVTRRRQKRRKLHRCEGLGNSVGAEQIKVLGLELMLGKGAALTEAERSKLAICKRRIGRIRALPSTVGHKRAAVGGCALASLSWAAVLRWLPRTALSDLEAAIRRSLRPGKGTSASRHLLDLVAVQHAASPRYLLARRLWAFAAGRCARSGAAKLQSFLDLRLRYGLECAGVTGALLHYMRLLGWTFGPGQGGAGVFTSSAAARRLQVPLTAPPGERDHALRMALRQDLWQAYKESNRRDAHLARAEQVPYCHRAGLVVMKLISGKRATGAVHYLSVLTGDYWSDSRRAVARGDDPAATLCTRCTAGAVAGAEHDFWGCDLFRPWRRGVPVPASAFTRSDDDCGSTDCFIDVTDDSTAAAAHDRDDDDGSTDSFIADTDDQHQQVDHFCGRTFDEGSILALSFGKMEGDASDKNIGFMLQDDVADGPYYRQEWEGMKQTTPIISGGMNALRLPAFFENLGHSSVILTAGCGAFGHKDGPKQGAISCAQGEESWKLWKAGTYGDLSLSVGVVEYAKTHEELKGVFLTFQKDADQIYPGWKEKLGYTGESSVQAASFNWQKKVAPLAAVEETLQASPAQAAPALRGAAHAQQPSPTGKAAALAAPAAAAALAAAVGSKRRGRASKLAAGQASCVVPVQSRASVARRALDQSSRYADLSLTEEDLIKNGQHVLVAYIMKPKAGYDYLATAAHFAAESSTGTNVNVCTTDDFTKTVDALVYYIDPENEEMKIAYPTALFDRNITDGRAMMCSVLTLSIGNNQGMGDVDYGKIYDIYFPPQYLRLFDGQSCLRDRHVAHFFPLGPAARRWWSGGSAPLVSRSSALQANALRQGVLWLWQGAEFIKNDEPQGNQTFCQMNECIPEVVKAMRAAQEETGQGKLFSANITADDPNEMIARAKYILNQMGPMAENCAFLVDGYVAGGTAVTVARRNFPKQFLHYHRAGHGAVTSPQTQRGYTAFVHTKLSRVIGASGIHTGTMSFGKMEGDASDKNIGFMLQDDVADGPYYRQEWEGMKQTTPIISGGMNALRLPAFFENLGHSNVILTAGGGAFGHKDGRRKGRDLVPPGRMRTDIPGLKEKLGYTGESSVQAASFNWQKKELAAAFVGASKTRKASSVTRQALDQSSRYADLSLTEEDLIKNGQHVLVAYIMKPKAGYDYLATAAHFAAESSTGTNVNVCTTDDFTKTVDALVYYIDPENEEMKIAYPTEGEGMKQTTPIISGGMNALRLPAFFENLGHSNVILTAGGGAFGHKDGPKQGAISCAQGEESWKLWKAGTYGDVSLSDGVVEYAKTHEELKGAFLTFQKDADKIYPGWKEKLGYTDQSSRYADLSLTEEDLIKNGQHVLVAYIMKPKAGYDYLATAAHFAAESSTGTNVNVCTTDDFTKTVDALVYYIDPENEEMKIAYPTALFDRNITDGRAMMCSVLTLSIGNNQGMGDVDYGKIYDIYFPPQYLRLFDGPSCCVIDMWRILGRGTVGGGLVVGTIIKPKLGLQPKPFGQACYGFWQGGDFIKNDEPQGNQTFCQMNECIPEVVKAMRAAQEETGQGKLFSANITADDPNEMIARAKYILNQMGPMAENCAFLVDGYVAGGTAVTVARRNFPSNSCISTAPATVPDGRAEKQTTPIISGGMNALRLPAFFENLGHSNVILTAGGGAFGHKDGPKQGAISCAQGEESWKLWKAGTYGDVSLSDGVVEYAKTHEELKGAFLTFQKDADQIYPGWKEKLGYTGESSVQAASFNWQKKASCVVPVQSRASVARRALDQSSRYADLSLTEEDLIKNGQHVLVAYIMKPKAGYDYLATAAHFAAESSTGTNVNVCTTDDFTKTVDALVYYIDPENEEMKIAYPTLWFDRNITPDGYLRLFDGPSCCVIDMWRILGRGTVGGGLVVGTIIKPKLGLQPKPFGQACYGFWQGGDFIKNDEPQGNQTFCQMNECIPEGKLFSANITADDPNEMIARAKYILNQMGPMAENCAFLVDGYVAGGTAVTVARRNFPKQFLHYHRAGHGAVTSPQTQRGYTAFVHTKLSRVIGASGIHTGTMSFGKMEGDASDKNIGFMLQDDVADGPYYRQEWEGMKQTTPIISGGMNALRLPAFFENLGHSNVILTARSGALRAQGTGRAVGATRCAQARSWMLWRQASYGDVSLSAGGSGCEGDAEGRLKAHVLDVPKARKASSVTRQALDQSSRYADLSLTEEDLIKNGQHVLVAYIMKPKAGYDYLATAAHFAAESSTGTNVNVCTTDDFTKTVDALVYYIDPENEEMKIAYPTALFDRNITDGRAMMCSVLTLSIGNNQGMGDVDYGKIYDIYFPPQYLRLFDGPSCCVIDMWRILGRGTVGGGLVVGTIIKPKLGLQPKPFGQACYGFWQGGDFIKNDEPQGNQTFCQMNDCIPEVVKAMRAAQEETGQGKLFSANITADDPNEMIARAKYILNQMGPMAENCAFLVDGYVAGGTAVTVARRNFPKQFLHYHRAGHGAVTSPQTQRGYTAFVHTKLSRVIGASGIHTGTMSFGKMEGDASDKNIGFMLQDDVADGPYYRQEWEGMKQTTPIISGGMNALRLPAFFENLGHSNVILTAGGGAFGHKDGPKQGAISCAQGEE</sequence>
<evidence type="ECO:0000256" key="13">
    <source>
        <dbReference type="ARBA" id="ARBA00023300"/>
    </source>
</evidence>
<evidence type="ECO:0000256" key="11">
    <source>
        <dbReference type="ARBA" id="ARBA00023033"/>
    </source>
</evidence>
<dbReference type="SUPFAM" id="SSF51649">
    <property type="entry name" value="RuBisCo, C-terminal domain"/>
    <property type="match status" value="7"/>
</dbReference>
<accession>A0ABN9S2C8</accession>
<keyword evidence="7" id="KW-0934">Plastid</keyword>
<dbReference type="Pfam" id="PF02788">
    <property type="entry name" value="RuBisCO_large_N"/>
    <property type="match status" value="4"/>
</dbReference>
<keyword evidence="6" id="KW-0113">Calvin cycle</keyword>
<evidence type="ECO:0000256" key="9">
    <source>
        <dbReference type="ARBA" id="ARBA00022842"/>
    </source>
</evidence>
<comment type="cofactor">
    <cofactor evidence="1">
        <name>Mg(2+)</name>
        <dbReference type="ChEBI" id="CHEBI:18420"/>
    </cofactor>
</comment>
<feature type="domain" description="Ribulose bisphosphate carboxylase large subunit ferrodoxin-like N-terminal" evidence="18">
    <location>
        <begin position="4794"/>
        <end position="4914"/>
    </location>
</feature>
<comment type="caution">
    <text evidence="19">The sequence shown here is derived from an EMBL/GenBank/DDBJ whole genome shotgun (WGS) entry which is preliminary data.</text>
</comment>
<dbReference type="EMBL" id="CAUYUJ010009115">
    <property type="protein sequence ID" value="CAK0825901.1"/>
    <property type="molecule type" value="Genomic_DNA"/>
</dbReference>
<name>A0ABN9S2C8_9DINO</name>
<organism evidence="19 20">
    <name type="scientific">Prorocentrum cordatum</name>
    <dbReference type="NCBI Taxonomy" id="2364126"/>
    <lineage>
        <taxon>Eukaryota</taxon>
        <taxon>Sar</taxon>
        <taxon>Alveolata</taxon>
        <taxon>Dinophyceae</taxon>
        <taxon>Prorocentrales</taxon>
        <taxon>Prorocentraceae</taxon>
        <taxon>Prorocentrum</taxon>
    </lineage>
</organism>
<dbReference type="InterPro" id="IPR036691">
    <property type="entry name" value="Endo/exonu/phosph_ase_sf"/>
</dbReference>
<feature type="region of interest" description="Disordered" evidence="16">
    <location>
        <begin position="1283"/>
        <end position="1347"/>
    </location>
</feature>
<feature type="region of interest" description="Disordered" evidence="16">
    <location>
        <begin position="1"/>
        <end position="23"/>
    </location>
</feature>
<feature type="domain" description="Ribulose bisphosphate carboxylase large subunit C-terminal" evidence="17">
    <location>
        <begin position="4476"/>
        <end position="4733"/>
    </location>
</feature>
<evidence type="ECO:0000256" key="14">
    <source>
        <dbReference type="ARBA" id="ARBA00048059"/>
    </source>
</evidence>
<evidence type="ECO:0000259" key="17">
    <source>
        <dbReference type="Pfam" id="PF00016"/>
    </source>
</evidence>
<evidence type="ECO:0000259" key="18">
    <source>
        <dbReference type="Pfam" id="PF02788"/>
    </source>
</evidence>
<feature type="compositionally biased region" description="Pro residues" evidence="16">
    <location>
        <begin position="852"/>
        <end position="862"/>
    </location>
</feature>
<comment type="catalytic activity">
    <reaction evidence="14">
        <text>D-ribulose 1,5-bisphosphate + O2 = 2-phosphoglycolate + (2R)-3-phosphoglycerate + 2 H(+)</text>
        <dbReference type="Rhea" id="RHEA:36631"/>
        <dbReference type="ChEBI" id="CHEBI:15378"/>
        <dbReference type="ChEBI" id="CHEBI:15379"/>
        <dbReference type="ChEBI" id="CHEBI:57870"/>
        <dbReference type="ChEBI" id="CHEBI:58033"/>
        <dbReference type="ChEBI" id="CHEBI:58272"/>
    </reaction>
</comment>
<comment type="similarity">
    <text evidence="4">Belongs to the RuBisCO large chain family. Type II subfamily.</text>
</comment>
<evidence type="ECO:0000256" key="1">
    <source>
        <dbReference type="ARBA" id="ARBA00001946"/>
    </source>
</evidence>
<evidence type="ECO:0000256" key="15">
    <source>
        <dbReference type="ARBA" id="ARBA00049469"/>
    </source>
</evidence>
<evidence type="ECO:0000256" key="12">
    <source>
        <dbReference type="ARBA" id="ARBA00023239"/>
    </source>
</evidence>
<feature type="region of interest" description="Disordered" evidence="16">
    <location>
        <begin position="1555"/>
        <end position="1576"/>
    </location>
</feature>
<evidence type="ECO:0000313" key="19">
    <source>
        <dbReference type="EMBL" id="CAK0825901.1"/>
    </source>
</evidence>
<feature type="compositionally biased region" description="Acidic residues" evidence="16">
    <location>
        <begin position="1560"/>
        <end position="1573"/>
    </location>
</feature>
<evidence type="ECO:0000256" key="3">
    <source>
        <dbReference type="ARBA" id="ARBA00004474"/>
    </source>
</evidence>
<comment type="catalytic activity">
    <reaction evidence="15">
        <text>2 (2R)-3-phosphoglycerate + 2 H(+) = D-ribulose 1,5-bisphosphate + CO2 + H2O</text>
        <dbReference type="Rhea" id="RHEA:23124"/>
        <dbReference type="ChEBI" id="CHEBI:15377"/>
        <dbReference type="ChEBI" id="CHEBI:15378"/>
        <dbReference type="ChEBI" id="CHEBI:16526"/>
        <dbReference type="ChEBI" id="CHEBI:57870"/>
        <dbReference type="ChEBI" id="CHEBI:58272"/>
        <dbReference type="EC" id="4.1.1.39"/>
    </reaction>
</comment>
<evidence type="ECO:0000256" key="4">
    <source>
        <dbReference type="ARBA" id="ARBA00005475"/>
    </source>
</evidence>
<keyword evidence="20" id="KW-1185">Reference proteome</keyword>
<evidence type="ECO:0000256" key="6">
    <source>
        <dbReference type="ARBA" id="ARBA00022567"/>
    </source>
</evidence>
<dbReference type="CDD" id="cd22744">
    <property type="entry name" value="OTU"/>
    <property type="match status" value="1"/>
</dbReference>
<dbReference type="InterPro" id="IPR020871">
    <property type="entry name" value="RuBisCO_lsuII"/>
</dbReference>
<dbReference type="Gene3D" id="3.60.10.10">
    <property type="entry name" value="Endonuclease/exonuclease/phosphatase"/>
    <property type="match status" value="2"/>
</dbReference>
<dbReference type="SUPFAM" id="SSF56219">
    <property type="entry name" value="DNase I-like"/>
    <property type="match status" value="2"/>
</dbReference>
<feature type="region of interest" description="Disordered" evidence="16">
    <location>
        <begin position="848"/>
        <end position="877"/>
    </location>
</feature>
<feature type="domain" description="Ribulose bisphosphate carboxylase large subunit C-terminal" evidence="17">
    <location>
        <begin position="3011"/>
        <end position="3134"/>
    </location>
</feature>
<dbReference type="SUPFAM" id="SSF54001">
    <property type="entry name" value="Cysteine proteinases"/>
    <property type="match status" value="1"/>
</dbReference>
<dbReference type="InterPro" id="IPR033966">
    <property type="entry name" value="RuBisCO"/>
</dbReference>
<feature type="non-terminal residue" evidence="19">
    <location>
        <position position="1"/>
    </location>
</feature>
<evidence type="ECO:0000256" key="16">
    <source>
        <dbReference type="SAM" id="MobiDB-lite"/>
    </source>
</evidence>
<keyword evidence="9" id="KW-0460">Magnesium</keyword>
<reference evidence="19" key="1">
    <citation type="submission" date="2023-10" db="EMBL/GenBank/DDBJ databases">
        <authorList>
            <person name="Chen Y."/>
            <person name="Shah S."/>
            <person name="Dougan E. K."/>
            <person name="Thang M."/>
            <person name="Chan C."/>
        </authorList>
    </citation>
    <scope>NUCLEOTIDE SEQUENCE [LARGE SCALE GENOMIC DNA]</scope>
</reference>
<dbReference type="Gene3D" id="3.20.20.110">
    <property type="entry name" value="Ribulose bisphosphate carboxylase, large subunit, C-terminal domain"/>
    <property type="match status" value="7"/>
</dbReference>
<dbReference type="CDD" id="cd08211">
    <property type="entry name" value="RuBisCO_large_II"/>
    <property type="match status" value="1"/>
</dbReference>
<feature type="domain" description="Ribulose bisphosphate carboxylase large subunit ferrodoxin-like N-terminal" evidence="18">
    <location>
        <begin position="3267"/>
        <end position="3387"/>
    </location>
</feature>
<protein>
    <recommendedName>
        <fullName evidence="5">ribulose-bisphosphate carboxylase</fullName>
        <ecNumber evidence="5">4.1.1.39</ecNumber>
    </recommendedName>
</protein>
<dbReference type="InterPro" id="IPR000685">
    <property type="entry name" value="RuBisCO_lsu_C"/>
</dbReference>
<evidence type="ECO:0000256" key="10">
    <source>
        <dbReference type="ARBA" id="ARBA00023002"/>
    </source>
</evidence>
<dbReference type="Gene3D" id="3.90.70.80">
    <property type="match status" value="1"/>
</dbReference>
<feature type="domain" description="Ribulose bisphosphate carboxylase large subunit C-terminal" evidence="17">
    <location>
        <begin position="4224"/>
        <end position="4313"/>
    </location>
</feature>
<feature type="domain" description="Ribulose bisphosphate carboxylase large subunit ferrodoxin-like N-terminal" evidence="18">
    <location>
        <begin position="3937"/>
        <end position="4057"/>
    </location>
</feature>